<reference evidence="3 4" key="1">
    <citation type="submission" date="2018-06" db="EMBL/GenBank/DDBJ databases">
        <authorList>
            <person name="Strepis N."/>
        </authorList>
    </citation>
    <scope>NUCLEOTIDE SEQUENCE [LARGE SCALE GENOMIC DNA]</scope>
    <source>
        <strain evidence="3">LUCI</strain>
    </source>
</reference>
<dbReference type="GO" id="GO:0080120">
    <property type="term" value="P:CAAX-box protein maturation"/>
    <property type="evidence" value="ECO:0007669"/>
    <property type="project" value="UniProtKB-ARBA"/>
</dbReference>
<feature type="transmembrane region" description="Helical" evidence="1">
    <location>
        <begin position="158"/>
        <end position="181"/>
    </location>
</feature>
<evidence type="ECO:0000313" key="3">
    <source>
        <dbReference type="EMBL" id="VBB08555.1"/>
    </source>
</evidence>
<keyword evidence="3" id="KW-0378">Hydrolase</keyword>
<evidence type="ECO:0000259" key="2">
    <source>
        <dbReference type="Pfam" id="PF02517"/>
    </source>
</evidence>
<protein>
    <submittedName>
        <fullName evidence="3">Caax protease self-immunity</fullName>
    </submittedName>
</protein>
<feature type="domain" description="CAAX prenyl protease 2/Lysostaphin resistance protein A-like" evidence="2">
    <location>
        <begin position="128"/>
        <end position="213"/>
    </location>
</feature>
<dbReference type="RefSeq" id="WP_122629434.1">
    <property type="nucleotide sequence ID" value="NZ_UPPP01000094.1"/>
</dbReference>
<keyword evidence="1" id="KW-0812">Transmembrane</keyword>
<evidence type="ECO:0000313" key="4">
    <source>
        <dbReference type="Proteomes" id="UP000277811"/>
    </source>
</evidence>
<dbReference type="AlphaFoldDB" id="A0A498RC36"/>
<dbReference type="PANTHER" id="PTHR43592">
    <property type="entry name" value="CAAX AMINO TERMINAL PROTEASE"/>
    <property type="match status" value="1"/>
</dbReference>
<keyword evidence="1" id="KW-0472">Membrane</keyword>
<proteinExistence type="predicted"/>
<keyword evidence="4" id="KW-1185">Reference proteome</keyword>
<name>A0A498RC36_9FIRM</name>
<feature type="transmembrane region" description="Helical" evidence="1">
    <location>
        <begin position="12"/>
        <end position="32"/>
    </location>
</feature>
<dbReference type="OrthoDB" id="9782250at2"/>
<dbReference type="Proteomes" id="UP000277811">
    <property type="component" value="Unassembled WGS sequence"/>
</dbReference>
<dbReference type="Pfam" id="PF02517">
    <property type="entry name" value="Rce1-like"/>
    <property type="match status" value="1"/>
</dbReference>
<keyword evidence="1" id="KW-1133">Transmembrane helix</keyword>
<sequence length="226" mass="25198">MLTANIPWNLKDVLFIHLLRLAVGLLLVRLVYPLLFTATPFTVELTDRVVILILVGLALRKYRVNPVFLGVSGVRFWPNLVWGLAAGGILLGVSIFSERIYATALLLTPAQHPLVVLVKNASTWQELSVPLVLAGIAAPVAEETLYRLFTFLPMKERWGLWGGAFISAIIFALMHFNLYWLPEMVIVGMGLAMVYYWSGSLFSAIVAHAFINTSKILLLFWGFPLS</sequence>
<dbReference type="PANTHER" id="PTHR43592:SF15">
    <property type="entry name" value="CAAX AMINO TERMINAL PROTEASE FAMILY PROTEIN"/>
    <property type="match status" value="1"/>
</dbReference>
<dbReference type="GO" id="GO:0006508">
    <property type="term" value="P:proteolysis"/>
    <property type="evidence" value="ECO:0007669"/>
    <property type="project" value="UniProtKB-KW"/>
</dbReference>
<gene>
    <name evidence="3" type="ORF">LUCI_3833</name>
</gene>
<dbReference type="InterPro" id="IPR003675">
    <property type="entry name" value="Rce1/LyrA-like_dom"/>
</dbReference>
<evidence type="ECO:0000256" key="1">
    <source>
        <dbReference type="SAM" id="Phobius"/>
    </source>
</evidence>
<keyword evidence="3" id="KW-0645">Protease</keyword>
<organism evidence="3 4">
    <name type="scientific">Lucifera butyrica</name>
    <dbReference type="NCBI Taxonomy" id="1351585"/>
    <lineage>
        <taxon>Bacteria</taxon>
        <taxon>Bacillati</taxon>
        <taxon>Bacillota</taxon>
        <taxon>Negativicutes</taxon>
        <taxon>Veillonellales</taxon>
        <taxon>Veillonellaceae</taxon>
        <taxon>Lucifera</taxon>
    </lineage>
</organism>
<feature type="transmembrane region" description="Helical" evidence="1">
    <location>
        <begin position="80"/>
        <end position="107"/>
    </location>
</feature>
<dbReference type="EMBL" id="UPPP01000094">
    <property type="protein sequence ID" value="VBB08555.1"/>
    <property type="molecule type" value="Genomic_DNA"/>
</dbReference>
<accession>A0A498RC36</accession>
<dbReference type="GO" id="GO:0004175">
    <property type="term" value="F:endopeptidase activity"/>
    <property type="evidence" value="ECO:0007669"/>
    <property type="project" value="UniProtKB-ARBA"/>
</dbReference>